<keyword evidence="4" id="KW-1185">Reference proteome</keyword>
<feature type="transmembrane region" description="Helical" evidence="2">
    <location>
        <begin position="735"/>
        <end position="754"/>
    </location>
</feature>
<sequence length="833" mass="83397">MMADTDAARRSAPPLSSGRRVPLRVAAAAALGGLALAVCGLIVPSAGASTPSAAGAAPGTLSAVAAAADPGDVTVSLATDPQLSPGQDLIVTLTITNAGTSAIDPGAVEVVLDPARIATRGELDAWLDAPADEEDSSVTDAGPTVTVDVPRLAPADKTTLTASIPAASVDLTGSEWGARGIAATYTSGDADVAEGRGTVTWYAGEPTPVTPVAVAMSITAPVSATGILTADDLAQLTRPGGLLTKQLDGVVGREVAVGIDPMIIASIRLLGTSAPETAVAWLEQLAALDNETFPLAWADADLALQAQAGLTELLGPTSLDYAIDPANFSGETATPTPTPTPTPTATESPAAEPSSSDSGVRSTDAATPTPGSTEAPLPTEEPTVSPSAAMPTVQPTLADLLSWPYTATNVAWPDAGTVAAPDPAVFAANGLTTTIVSSSDLADPGTTTPRASAVANDGDVIVALADDRLSTALSAAVGSVTDLDWRTAMDEVAAILAVASSEGDTPSTVLAALDRGWPPTAARLPATLDAIAQLAWAAPAPLLSSLGSPAASVALSDVGEPADRVAVVPPLLEDEAALTAFSTALTDPTVLTGRERSEMLGLLSIGWIPRPGDWAEALAEHREASVATLNSVSVSPSSSVLVVGSPTAIPVSIKNDFTSAVTVRVEATPSNGRLVVDDGVDVTVEAGSSSSVKIPVSAQVGSGTVGLTIALTSATGVAIGEPYTVVANVHADWEGIGAAILGTLVVLFFGFGVVRTIRRRRRERAAASAGSTEAPESPETADRGANTVSDAGTETPEPSDAVTSTPTAVDDSEPDDAVTADAEHEADTEEPRG</sequence>
<dbReference type="AlphaFoldDB" id="A0A4Y9R408"/>
<feature type="region of interest" description="Disordered" evidence="1">
    <location>
        <begin position="325"/>
        <end position="389"/>
    </location>
</feature>
<proteinExistence type="predicted"/>
<evidence type="ECO:0000313" key="3">
    <source>
        <dbReference type="EMBL" id="TFV98286.1"/>
    </source>
</evidence>
<feature type="compositionally biased region" description="Polar residues" evidence="1">
    <location>
        <begin position="357"/>
        <end position="372"/>
    </location>
</feature>
<evidence type="ECO:0000256" key="2">
    <source>
        <dbReference type="SAM" id="Phobius"/>
    </source>
</evidence>
<protein>
    <recommendedName>
        <fullName evidence="5">2-oxoglutarate dehydrogenase</fullName>
    </recommendedName>
</protein>
<comment type="caution">
    <text evidence="3">The sequence shown here is derived from an EMBL/GenBank/DDBJ whole genome shotgun (WGS) entry which is preliminary data.</text>
</comment>
<evidence type="ECO:0008006" key="5">
    <source>
        <dbReference type="Google" id="ProtNLM"/>
    </source>
</evidence>
<name>A0A4Y9R408_9MICO</name>
<reference evidence="3 4" key="1">
    <citation type="journal article" date="2018" name="J. Microbiol.">
        <title>Leifsonia flava sp. nov., a novel actinobacterium isolated from the rhizosphere of Aquilegia viridiflora.</title>
        <authorList>
            <person name="Cai Y."/>
            <person name="Tao W.Z."/>
            <person name="Ma Y.J."/>
            <person name="Cheng J."/>
            <person name="Zhang M.Y."/>
            <person name="Zhang Y.X."/>
        </authorList>
    </citation>
    <scope>NUCLEOTIDE SEQUENCE [LARGE SCALE GENOMIC DNA]</scope>
    <source>
        <strain evidence="3 4">SYP-B2174</strain>
    </source>
</reference>
<gene>
    <name evidence="3" type="ORF">E4M00_09765</name>
</gene>
<feature type="region of interest" description="Disordered" evidence="1">
    <location>
        <begin position="763"/>
        <end position="833"/>
    </location>
</feature>
<feature type="compositionally biased region" description="Acidic residues" evidence="1">
    <location>
        <begin position="810"/>
        <end position="820"/>
    </location>
</feature>
<keyword evidence="2" id="KW-0812">Transmembrane</keyword>
<evidence type="ECO:0000256" key="1">
    <source>
        <dbReference type="SAM" id="MobiDB-lite"/>
    </source>
</evidence>
<dbReference type="InterPro" id="IPR046112">
    <property type="entry name" value="DUF6049"/>
</dbReference>
<dbReference type="Proteomes" id="UP000298127">
    <property type="component" value="Unassembled WGS sequence"/>
</dbReference>
<dbReference type="RefSeq" id="WP_135120277.1">
    <property type="nucleotide sequence ID" value="NZ_SPQZ01000003.1"/>
</dbReference>
<dbReference type="EMBL" id="SPQZ01000003">
    <property type="protein sequence ID" value="TFV98286.1"/>
    <property type="molecule type" value="Genomic_DNA"/>
</dbReference>
<accession>A0A4Y9R408</accession>
<evidence type="ECO:0000313" key="4">
    <source>
        <dbReference type="Proteomes" id="UP000298127"/>
    </source>
</evidence>
<feature type="compositionally biased region" description="Low complexity" evidence="1">
    <location>
        <begin position="343"/>
        <end position="356"/>
    </location>
</feature>
<feature type="compositionally biased region" description="Basic and acidic residues" evidence="1">
    <location>
        <begin position="821"/>
        <end position="833"/>
    </location>
</feature>
<keyword evidence="2" id="KW-0472">Membrane</keyword>
<organism evidence="3 4">
    <name type="scientific">Orlajensenia leifsoniae</name>
    <dbReference type="NCBI Taxonomy" id="2561933"/>
    <lineage>
        <taxon>Bacteria</taxon>
        <taxon>Bacillati</taxon>
        <taxon>Actinomycetota</taxon>
        <taxon>Actinomycetes</taxon>
        <taxon>Micrococcales</taxon>
        <taxon>Microbacteriaceae</taxon>
        <taxon>Orlajensenia</taxon>
    </lineage>
</organism>
<dbReference type="Pfam" id="PF19516">
    <property type="entry name" value="DUF6049"/>
    <property type="match status" value="1"/>
</dbReference>
<keyword evidence="2" id="KW-1133">Transmembrane helix</keyword>